<gene>
    <name evidence="2" type="ORF">MHI_LOCUS76626</name>
</gene>
<feature type="region of interest" description="Disordered" evidence="1">
    <location>
        <begin position="996"/>
        <end position="1022"/>
    </location>
</feature>
<feature type="region of interest" description="Disordered" evidence="1">
    <location>
        <begin position="197"/>
        <end position="221"/>
    </location>
</feature>
<evidence type="ECO:0000313" key="3">
    <source>
        <dbReference type="Proteomes" id="UP000752696"/>
    </source>
</evidence>
<feature type="compositionally biased region" description="Basic and acidic residues" evidence="1">
    <location>
        <begin position="720"/>
        <end position="735"/>
    </location>
</feature>
<protein>
    <submittedName>
        <fullName evidence="2">Uncharacterized protein</fullName>
    </submittedName>
</protein>
<dbReference type="OrthoDB" id="6630523at2759"/>
<reference evidence="2" key="1">
    <citation type="submission" date="2020-07" db="EMBL/GenBank/DDBJ databases">
        <authorList>
            <person name="Nazaruddin N."/>
        </authorList>
    </citation>
    <scope>NUCLEOTIDE SEQUENCE</scope>
</reference>
<name>A0A6V7GTL1_9HYME</name>
<dbReference type="Proteomes" id="UP000752696">
    <property type="component" value="Unassembled WGS sequence"/>
</dbReference>
<feature type="region of interest" description="Disordered" evidence="1">
    <location>
        <begin position="713"/>
        <end position="735"/>
    </location>
</feature>
<evidence type="ECO:0000313" key="2">
    <source>
        <dbReference type="EMBL" id="CAD1468846.1"/>
    </source>
</evidence>
<sequence>IRSSFERSKHNFPSISNHSLSGGLGTLAKVCTMREKLVGRKGVRFFKSKRKDKEIEKERKKKGRKEGANVTSTLLLLIFVCSTSCLKNDRSEASFDNGANIIRRNRRDGLNEYLVPPPRPKAYPVRSGKVVNPSVTEAPGYFSQLMSWLNPFNYGSSTSTPLKTPADFESSSQHYGPPPFNLHLALQPEPFLHPPLEPQAGPPIYPPIGTPPSQHSSLSLAPSFNVRSAPPFRLPAGPSLQVYNPSITFHDTQRDFPSPKNSRGLYIPPNKGKHCNLCNKIPWIPMQDDGHHSEKYPSRQQLSNGYLPPSNQGNHDIQYAASHEIRISELSRIPVEQNPFNNALPHAVLHSDSIPPLYKTEPFKNPFAIENLEHLKPPPLPVTSLANQEHKSPEINGEHYNANGNDDLRSIGTEVNQRHVSAISQEHDMKINEEPPDHEESFGSSIADIRFPVLSETSFNNLPILKQGNDGVSNKPVYHNQDILNFDSSNHEYHEPLNSNSSPNTDLDHPPPDLNPSASFGTSTFHNQESDSLNYQYFDDLPLSGKDSQVTTQPSLVSSFTPEREPIHFEESPLLDLTKKGDNQTETQWPTSTNGYIDIDDISDNTAKTTTDYNLETDNIFFEDSSRSTESYSSSDIQNINNVFGPSTSITVDFSNVNQHVESSTSNRGYANQQDVSYIPPSGQPGYLWPSLLINTSNLRNDSSKNHVAQWNNSFPGDINSEKQNDVNSKDARDTLQRQQNIKRNKQVIIPYTSEYTPIPFQQSYGDWSIKTNSEHTHSRKIPSRSELNVDNYLQQESRNNIQVVNQSQFNLNNSKKLNVQSIKPFLTTAEDLKSTTTKANTSIDVRRLQKNIDNWTIQEYSKSTTSSTILPSSLHPYLSPSKKIPTEYLTTTEPGDHINELKRHNESVKTYSLAGFSFNEIEHEGFASNHIEATQPAINVVRINNPKITANDLHDVNESMLEENSTWEAHSVSILPVNKERVYVVTPQPILKVSSKNDYENRKGQGKRDHSQRISITNNVSNDKNNFSEFEAIEKAYQVLPQAVNNLAVASTGKENIPLWGIMEHEEFATLNLNENNEEAAEDTVDGPVLYSGHSK</sequence>
<feature type="compositionally biased region" description="Polar residues" evidence="1">
    <location>
        <begin position="516"/>
        <end position="526"/>
    </location>
</feature>
<dbReference type="AlphaFoldDB" id="A0A6V7GTL1"/>
<feature type="compositionally biased region" description="Basic and acidic residues" evidence="1">
    <location>
        <begin position="996"/>
        <end position="1013"/>
    </location>
</feature>
<keyword evidence="3" id="KW-1185">Reference proteome</keyword>
<feature type="non-terminal residue" evidence="2">
    <location>
        <position position="1"/>
    </location>
</feature>
<feature type="non-terminal residue" evidence="2">
    <location>
        <position position="1097"/>
    </location>
</feature>
<dbReference type="EMBL" id="CAJDYZ010001416">
    <property type="protein sequence ID" value="CAD1468846.1"/>
    <property type="molecule type" value="Genomic_DNA"/>
</dbReference>
<feature type="region of interest" description="Disordered" evidence="1">
    <location>
        <begin position="1078"/>
        <end position="1097"/>
    </location>
</feature>
<feature type="compositionally biased region" description="Pro residues" evidence="1">
    <location>
        <begin position="197"/>
        <end position="210"/>
    </location>
</feature>
<proteinExistence type="predicted"/>
<evidence type="ECO:0000256" key="1">
    <source>
        <dbReference type="SAM" id="MobiDB-lite"/>
    </source>
</evidence>
<feature type="compositionally biased region" description="Polar residues" evidence="1">
    <location>
        <begin position="298"/>
        <end position="315"/>
    </location>
</feature>
<feature type="region of interest" description="Disordered" evidence="1">
    <location>
        <begin position="289"/>
        <end position="315"/>
    </location>
</feature>
<accession>A0A6V7GTL1</accession>
<organism evidence="2 3">
    <name type="scientific">Heterotrigona itama</name>
    <dbReference type="NCBI Taxonomy" id="395501"/>
    <lineage>
        <taxon>Eukaryota</taxon>
        <taxon>Metazoa</taxon>
        <taxon>Ecdysozoa</taxon>
        <taxon>Arthropoda</taxon>
        <taxon>Hexapoda</taxon>
        <taxon>Insecta</taxon>
        <taxon>Pterygota</taxon>
        <taxon>Neoptera</taxon>
        <taxon>Endopterygota</taxon>
        <taxon>Hymenoptera</taxon>
        <taxon>Apocrita</taxon>
        <taxon>Aculeata</taxon>
        <taxon>Apoidea</taxon>
        <taxon>Anthophila</taxon>
        <taxon>Apidae</taxon>
        <taxon>Heterotrigona</taxon>
    </lineage>
</organism>
<feature type="region of interest" description="Disordered" evidence="1">
    <location>
        <begin position="489"/>
        <end position="526"/>
    </location>
</feature>
<comment type="caution">
    <text evidence="2">The sequence shown here is derived from an EMBL/GenBank/DDBJ whole genome shotgun (WGS) entry which is preliminary data.</text>
</comment>